<accession>A4A6D2</accession>
<organism evidence="6 7">
    <name type="scientific">Congregibacter litoralis KT71</name>
    <dbReference type="NCBI Taxonomy" id="314285"/>
    <lineage>
        <taxon>Bacteria</taxon>
        <taxon>Pseudomonadati</taxon>
        <taxon>Pseudomonadota</taxon>
        <taxon>Gammaproteobacteria</taxon>
        <taxon>Cellvibrionales</taxon>
        <taxon>Halieaceae</taxon>
        <taxon>Congregibacter</taxon>
    </lineage>
</organism>
<reference evidence="6 7" key="1">
    <citation type="journal article" date="2007" name="Proc. Natl. Acad. Sci. U.S.A.">
        <title>Characterization of a marine gammaproteobacterium capable of aerobic anoxygenic photosynthesis.</title>
        <authorList>
            <person name="Fuchs B.M."/>
            <person name="Spring S."/>
            <person name="Teeling H."/>
            <person name="Quast C."/>
            <person name="Wulf J."/>
            <person name="Schattenhofer M."/>
            <person name="Yan S."/>
            <person name="Ferriera S."/>
            <person name="Johnson J."/>
            <person name="Glockner F.O."/>
            <person name="Amann R."/>
        </authorList>
    </citation>
    <scope>NUCLEOTIDE SEQUENCE [LARGE SCALE GENOMIC DNA]</scope>
    <source>
        <strain evidence="6">KT71</strain>
    </source>
</reference>
<dbReference type="OrthoDB" id="9807209at2"/>
<dbReference type="RefSeq" id="WP_023659954.1">
    <property type="nucleotide sequence ID" value="NZ_CM002299.1"/>
</dbReference>
<dbReference type="eggNOG" id="COG1216">
    <property type="taxonomic scope" value="Bacteria"/>
</dbReference>
<gene>
    <name evidence="6" type="ORF">KT71_01340</name>
</gene>
<evidence type="ECO:0000313" key="6">
    <source>
        <dbReference type="EMBL" id="EAQ98579.2"/>
    </source>
</evidence>
<dbReference type="InterPro" id="IPR029044">
    <property type="entry name" value="Nucleotide-diphossugar_trans"/>
</dbReference>
<keyword evidence="4" id="KW-1133">Transmembrane helix</keyword>
<proteinExistence type="inferred from homology"/>
<dbReference type="PANTHER" id="PTHR43179">
    <property type="entry name" value="RHAMNOSYLTRANSFERASE WBBL"/>
    <property type="match status" value="1"/>
</dbReference>
<dbReference type="InterPro" id="IPR001173">
    <property type="entry name" value="Glyco_trans_2-like"/>
</dbReference>
<keyword evidence="4" id="KW-0472">Membrane</keyword>
<dbReference type="HOGENOM" id="CLU_068225_0_0_6"/>
<dbReference type="PANTHER" id="PTHR43179:SF12">
    <property type="entry name" value="GALACTOFURANOSYLTRANSFERASE GLFT2"/>
    <property type="match status" value="1"/>
</dbReference>
<evidence type="ECO:0000256" key="1">
    <source>
        <dbReference type="ARBA" id="ARBA00006739"/>
    </source>
</evidence>
<dbReference type="EMBL" id="AAOA02000002">
    <property type="protein sequence ID" value="EAQ98579.2"/>
    <property type="molecule type" value="Genomic_DNA"/>
</dbReference>
<feature type="domain" description="Glycosyltransferase 2-like" evidence="5">
    <location>
        <begin position="14"/>
        <end position="137"/>
    </location>
</feature>
<comment type="similarity">
    <text evidence="1">Belongs to the glycosyltransferase 2 family.</text>
</comment>
<feature type="transmembrane region" description="Helical" evidence="4">
    <location>
        <begin position="249"/>
        <end position="274"/>
    </location>
</feature>
<evidence type="ECO:0000256" key="4">
    <source>
        <dbReference type="SAM" id="Phobius"/>
    </source>
</evidence>
<comment type="caution">
    <text evidence="6">The sequence shown here is derived from an EMBL/GenBank/DDBJ whole genome shotgun (WGS) entry which is preliminary data.</text>
</comment>
<name>A4A6D2_9GAMM</name>
<keyword evidence="7" id="KW-1185">Reference proteome</keyword>
<dbReference type="AlphaFoldDB" id="A4A6D2"/>
<evidence type="ECO:0000313" key="7">
    <source>
        <dbReference type="Proteomes" id="UP000019205"/>
    </source>
</evidence>
<evidence type="ECO:0000256" key="3">
    <source>
        <dbReference type="ARBA" id="ARBA00022679"/>
    </source>
</evidence>
<evidence type="ECO:0000259" key="5">
    <source>
        <dbReference type="Pfam" id="PF00535"/>
    </source>
</evidence>
<dbReference type="STRING" id="314285.KT71_01340"/>
<dbReference type="Gene3D" id="3.90.550.10">
    <property type="entry name" value="Spore Coat Polysaccharide Biosynthesis Protein SpsA, Chain A"/>
    <property type="match status" value="1"/>
</dbReference>
<keyword evidence="2" id="KW-0328">Glycosyltransferase</keyword>
<keyword evidence="3 6" id="KW-0808">Transferase</keyword>
<protein>
    <submittedName>
        <fullName evidence="6">Putative glycosyltransferase</fullName>
    </submittedName>
</protein>
<dbReference type="SUPFAM" id="SSF53448">
    <property type="entry name" value="Nucleotide-diphospho-sugar transferases"/>
    <property type="match status" value="1"/>
</dbReference>
<dbReference type="Pfam" id="PF00535">
    <property type="entry name" value="Glycos_transf_2"/>
    <property type="match status" value="1"/>
</dbReference>
<dbReference type="GO" id="GO:0016757">
    <property type="term" value="F:glycosyltransferase activity"/>
    <property type="evidence" value="ECO:0007669"/>
    <property type="project" value="UniProtKB-KW"/>
</dbReference>
<dbReference type="Proteomes" id="UP000019205">
    <property type="component" value="Chromosome"/>
</dbReference>
<reference evidence="6 7" key="2">
    <citation type="journal article" date="2009" name="PLoS ONE">
        <title>The photosynthetic apparatus and its regulation in the aerobic gammaproteobacterium Congregibacter litoralis gen. nov., sp. nov.</title>
        <authorList>
            <person name="Spring S."/>
            <person name="Lunsdorf H."/>
            <person name="Fuchs B.M."/>
            <person name="Tindall B.J."/>
        </authorList>
    </citation>
    <scope>NUCLEOTIDE SEQUENCE [LARGE SCALE GENOMIC DNA]</scope>
    <source>
        <strain evidence="6">KT71</strain>
    </source>
</reference>
<keyword evidence="4" id="KW-0812">Transmembrane</keyword>
<sequence>MAMDKQSQPLVTVCVANFNGATLLPSGSSLIEECIDSVLGQQLDQGVEILVYDDASEDRSRDIIKQRYSSTVTLIEGTQNVGYCSANNIMASQASGKYLLLLNNDAALRPGALEAFAKQAAKDPEAILSLEQYQSSTLELIDAGMGLDILAVPYPLKDHNPEKLVTVIGACLWVEQAYFCSSGGFPPWLESIGEDLFLCLSARSVGRSVSIAQGSSYLHHSGFSFGGGKADQTGTTSFRRRFLSERNRLSILLIFFPAVSIAPLTLAFLLSWVAEAILLSLVHQSFKPVTKIYYPAMRELIKLAPKIYRQRQLSRAENVQSARDFFARLTFMPAKLRFLLTHGLPRLSG</sequence>
<evidence type="ECO:0000256" key="2">
    <source>
        <dbReference type="ARBA" id="ARBA00022676"/>
    </source>
</evidence>